<accession>A0A6B0TXB1</accession>
<proteinExistence type="predicted"/>
<name>A0A6B0TXB1_IXORI</name>
<protein>
    <submittedName>
        <fullName evidence="1">Putative secreted protein</fullName>
    </submittedName>
</protein>
<evidence type="ECO:0000313" key="1">
    <source>
        <dbReference type="EMBL" id="MXU82531.1"/>
    </source>
</evidence>
<dbReference type="AlphaFoldDB" id="A0A6B0TXB1"/>
<reference evidence="1" key="1">
    <citation type="submission" date="2019-12" db="EMBL/GenBank/DDBJ databases">
        <title>An insight into the sialome of adult female Ixodes ricinus ticks feeding for 6 days.</title>
        <authorList>
            <person name="Perner J."/>
            <person name="Ribeiro J.M.C."/>
        </authorList>
    </citation>
    <scope>NUCLEOTIDE SEQUENCE</scope>
    <source>
        <strain evidence="1">Semi-engorged</strain>
        <tissue evidence="1">Salivary glands</tissue>
    </source>
</reference>
<sequence>MLLFMCKKRCISSNLFRLIRSATGAYLVPPCQNILNCGIFITPQSTRIDKYFLISSPVTPKLLPDCCTP</sequence>
<dbReference type="EMBL" id="GIFC01000448">
    <property type="protein sequence ID" value="MXU82531.1"/>
    <property type="molecule type" value="Transcribed_RNA"/>
</dbReference>
<organism evidence="1">
    <name type="scientific">Ixodes ricinus</name>
    <name type="common">Common tick</name>
    <name type="synonym">Acarus ricinus</name>
    <dbReference type="NCBI Taxonomy" id="34613"/>
    <lineage>
        <taxon>Eukaryota</taxon>
        <taxon>Metazoa</taxon>
        <taxon>Ecdysozoa</taxon>
        <taxon>Arthropoda</taxon>
        <taxon>Chelicerata</taxon>
        <taxon>Arachnida</taxon>
        <taxon>Acari</taxon>
        <taxon>Parasitiformes</taxon>
        <taxon>Ixodida</taxon>
        <taxon>Ixodoidea</taxon>
        <taxon>Ixodidae</taxon>
        <taxon>Ixodinae</taxon>
        <taxon>Ixodes</taxon>
    </lineage>
</organism>